<reference evidence="2" key="1">
    <citation type="journal article" date="2019" name="Int. J. Syst. Evol. Microbiol.">
        <title>The Global Catalogue of Microorganisms (GCM) 10K type strain sequencing project: providing services to taxonomists for standard genome sequencing and annotation.</title>
        <authorList>
            <consortium name="The Broad Institute Genomics Platform"/>
            <consortium name="The Broad Institute Genome Sequencing Center for Infectious Disease"/>
            <person name="Wu L."/>
            <person name="Ma J."/>
        </authorList>
    </citation>
    <scope>NUCLEOTIDE SEQUENCE [LARGE SCALE GENOMIC DNA]</scope>
    <source>
        <strain evidence="2">JCM 4738</strain>
    </source>
</reference>
<comment type="caution">
    <text evidence="1">The sequence shown here is derived from an EMBL/GenBank/DDBJ whole genome shotgun (WGS) entry which is preliminary data.</text>
</comment>
<name>A0ABQ3EIL8_9ACTN</name>
<evidence type="ECO:0008006" key="3">
    <source>
        <dbReference type="Google" id="ProtNLM"/>
    </source>
</evidence>
<sequence>MREVGVPYTCAECGNPGQWRGRSITLQIDPISGDRLHNRRENLRHLRPNCHSLTDTWCRKPGATPSPRRAGQP</sequence>
<dbReference type="Proteomes" id="UP000642673">
    <property type="component" value="Unassembled WGS sequence"/>
</dbReference>
<gene>
    <name evidence="1" type="ORF">GCM10010347_08950</name>
</gene>
<accession>A0ABQ3EIL8</accession>
<evidence type="ECO:0000313" key="1">
    <source>
        <dbReference type="EMBL" id="GHB41463.1"/>
    </source>
</evidence>
<proteinExistence type="predicted"/>
<dbReference type="EMBL" id="BMVP01000001">
    <property type="protein sequence ID" value="GHB41463.1"/>
    <property type="molecule type" value="Genomic_DNA"/>
</dbReference>
<keyword evidence="2" id="KW-1185">Reference proteome</keyword>
<organism evidence="1 2">
    <name type="scientific">Streptomyces cirratus</name>
    <dbReference type="NCBI Taxonomy" id="68187"/>
    <lineage>
        <taxon>Bacteria</taxon>
        <taxon>Bacillati</taxon>
        <taxon>Actinomycetota</taxon>
        <taxon>Actinomycetes</taxon>
        <taxon>Kitasatosporales</taxon>
        <taxon>Streptomycetaceae</taxon>
        <taxon>Streptomyces</taxon>
    </lineage>
</organism>
<protein>
    <recommendedName>
        <fullName evidence="3">HNH endonuclease</fullName>
    </recommendedName>
</protein>
<evidence type="ECO:0000313" key="2">
    <source>
        <dbReference type="Proteomes" id="UP000642673"/>
    </source>
</evidence>